<dbReference type="KEGG" id="ppsc:EHS13_15010"/>
<organism evidence="1 2">
    <name type="scientific">Paenibacillus psychroresistens</name>
    <dbReference type="NCBI Taxonomy" id="1778678"/>
    <lineage>
        <taxon>Bacteria</taxon>
        <taxon>Bacillati</taxon>
        <taxon>Bacillota</taxon>
        <taxon>Bacilli</taxon>
        <taxon>Bacillales</taxon>
        <taxon>Paenibacillaceae</taxon>
        <taxon>Paenibacillus</taxon>
    </lineage>
</organism>
<name>A0A6B8RIK8_9BACL</name>
<sequence length="121" mass="14078">MLAMMKIGWFELNKYKYKHDDCYCSETWAIHIYSYEDEDDSTPDVTLLLNTTKENGNGGYYLMEYSITSVGRVIMFDEANALVKKLDEISSKNDSVTLTEHLMVCREFFNCRKITQESLAN</sequence>
<gene>
    <name evidence="1" type="ORF">EHS13_15010</name>
</gene>
<dbReference type="Proteomes" id="UP000426246">
    <property type="component" value="Chromosome"/>
</dbReference>
<dbReference type="AlphaFoldDB" id="A0A6B8RIK8"/>
<accession>A0A6B8RIK8</accession>
<keyword evidence="2" id="KW-1185">Reference proteome</keyword>
<evidence type="ECO:0000313" key="2">
    <source>
        <dbReference type="Proteomes" id="UP000426246"/>
    </source>
</evidence>
<protein>
    <submittedName>
        <fullName evidence="1">Uncharacterized protein</fullName>
    </submittedName>
</protein>
<proteinExistence type="predicted"/>
<reference evidence="2" key="1">
    <citation type="submission" date="2018-11" db="EMBL/GenBank/DDBJ databases">
        <title>Complete genome sequence of Paenibacillus sp. ML311-T8.</title>
        <authorList>
            <person name="Nam Y.-D."/>
            <person name="Kang J."/>
            <person name="Chung W.-H."/>
            <person name="Park Y.S."/>
        </authorList>
    </citation>
    <scope>NUCLEOTIDE SEQUENCE [LARGE SCALE GENOMIC DNA]</scope>
    <source>
        <strain evidence="2">ML311-T8</strain>
    </source>
</reference>
<evidence type="ECO:0000313" key="1">
    <source>
        <dbReference type="EMBL" id="QGQ96090.1"/>
    </source>
</evidence>
<dbReference type="EMBL" id="CP034235">
    <property type="protein sequence ID" value="QGQ96090.1"/>
    <property type="molecule type" value="Genomic_DNA"/>
</dbReference>